<dbReference type="GO" id="GO:0008713">
    <property type="term" value="F:ADP-heptose-lipopolysaccharide heptosyltransferase activity"/>
    <property type="evidence" value="ECO:0007669"/>
    <property type="project" value="TreeGrafter"/>
</dbReference>
<dbReference type="InterPro" id="IPR011908">
    <property type="entry name" value="LipoPS_heptosylTferase-I"/>
</dbReference>
<dbReference type="NCBIfam" id="TIGR02193">
    <property type="entry name" value="heptsyl_trn_I"/>
    <property type="match status" value="1"/>
</dbReference>
<evidence type="ECO:0000256" key="8">
    <source>
        <dbReference type="ARBA" id="ARBA00023136"/>
    </source>
</evidence>
<evidence type="ECO:0000313" key="13">
    <source>
        <dbReference type="EMBL" id="GAF69677.1"/>
    </source>
</evidence>
<evidence type="ECO:0000256" key="3">
    <source>
        <dbReference type="ARBA" id="ARBA00022475"/>
    </source>
</evidence>
<protein>
    <recommendedName>
        <fullName evidence="10">Lipopolysaccharide heptosyltransferase 1</fullName>
        <ecNumber evidence="9">2.4.99.23</ecNumber>
    </recommendedName>
    <alternativeName>
        <fullName evidence="11">ADP-heptose:lipopolysaccharide heptosyltransferase I</fullName>
    </alternativeName>
</protein>
<evidence type="ECO:0000256" key="10">
    <source>
        <dbReference type="ARBA" id="ARBA00044190"/>
    </source>
</evidence>
<evidence type="ECO:0000256" key="5">
    <source>
        <dbReference type="ARBA" id="ARBA00022676"/>
    </source>
</evidence>
<evidence type="ECO:0000256" key="6">
    <source>
        <dbReference type="ARBA" id="ARBA00022679"/>
    </source>
</evidence>
<evidence type="ECO:0000256" key="12">
    <source>
        <dbReference type="ARBA" id="ARBA00049201"/>
    </source>
</evidence>
<comment type="caution">
    <text evidence="13">The sequence shown here is derived from an EMBL/GenBank/DDBJ whole genome shotgun (WGS) entry which is preliminary data.</text>
</comment>
<feature type="non-terminal residue" evidence="13">
    <location>
        <position position="152"/>
    </location>
</feature>
<name>X0S142_9ZZZZ</name>
<dbReference type="PANTHER" id="PTHR30160">
    <property type="entry name" value="TETRAACYLDISACCHARIDE 4'-KINASE-RELATED"/>
    <property type="match status" value="1"/>
</dbReference>
<keyword evidence="3" id="KW-1003">Cell membrane</keyword>
<dbReference type="GO" id="GO:0005829">
    <property type="term" value="C:cytosol"/>
    <property type="evidence" value="ECO:0007669"/>
    <property type="project" value="TreeGrafter"/>
</dbReference>
<dbReference type="GO" id="GO:0009244">
    <property type="term" value="P:lipopolysaccharide core region biosynthetic process"/>
    <property type="evidence" value="ECO:0007669"/>
    <property type="project" value="InterPro"/>
</dbReference>
<comment type="catalytic activity">
    <reaction evidence="12">
        <text>an alpha-Kdo-(2-&gt;4)-alpha-Kdo-(2-&gt;6)-lipid A + ADP-L-glycero-beta-D-manno-heptose = an L-alpha-D-Hep-(1-&gt;5)-[alpha-Kdo-(2-&gt;4)]-alpha-Kdo-(2-&gt;6)-lipid A + ADP + H(+)</text>
        <dbReference type="Rhea" id="RHEA:74067"/>
        <dbReference type="ChEBI" id="CHEBI:15378"/>
        <dbReference type="ChEBI" id="CHEBI:61506"/>
        <dbReference type="ChEBI" id="CHEBI:176431"/>
        <dbReference type="ChEBI" id="CHEBI:193068"/>
        <dbReference type="ChEBI" id="CHEBI:456216"/>
        <dbReference type="EC" id="2.4.99.23"/>
    </reaction>
</comment>
<reference evidence="13" key="1">
    <citation type="journal article" date="2014" name="Front. Microbiol.">
        <title>High frequency of phylogenetically diverse reductive dehalogenase-homologous genes in deep subseafloor sedimentary metagenomes.</title>
        <authorList>
            <person name="Kawai M."/>
            <person name="Futagami T."/>
            <person name="Toyoda A."/>
            <person name="Takaki Y."/>
            <person name="Nishi S."/>
            <person name="Hori S."/>
            <person name="Arai W."/>
            <person name="Tsubouchi T."/>
            <person name="Morono Y."/>
            <person name="Uchiyama I."/>
            <person name="Ito T."/>
            <person name="Fujiyama A."/>
            <person name="Inagaki F."/>
            <person name="Takami H."/>
        </authorList>
    </citation>
    <scope>NUCLEOTIDE SEQUENCE</scope>
    <source>
        <strain evidence="13">Expedition CK06-06</strain>
    </source>
</reference>
<dbReference type="GO" id="GO:0005886">
    <property type="term" value="C:plasma membrane"/>
    <property type="evidence" value="ECO:0007669"/>
    <property type="project" value="UniProtKB-SubCell"/>
</dbReference>
<dbReference type="PANTHER" id="PTHR30160:SF19">
    <property type="entry name" value="LIPOPOLYSACCHARIDE HEPTOSYLTRANSFERASE 1"/>
    <property type="match status" value="1"/>
</dbReference>
<keyword evidence="5" id="KW-0328">Glycosyltransferase</keyword>
<dbReference type="InterPro" id="IPR002201">
    <property type="entry name" value="Glyco_trans_9"/>
</dbReference>
<organism evidence="13">
    <name type="scientific">marine sediment metagenome</name>
    <dbReference type="NCBI Taxonomy" id="412755"/>
    <lineage>
        <taxon>unclassified sequences</taxon>
        <taxon>metagenomes</taxon>
        <taxon>ecological metagenomes</taxon>
    </lineage>
</organism>
<accession>X0S142</accession>
<evidence type="ECO:0000256" key="4">
    <source>
        <dbReference type="ARBA" id="ARBA00022519"/>
    </source>
</evidence>
<keyword evidence="6" id="KW-0808">Transferase</keyword>
<gene>
    <name evidence="13" type="ORF">S01H1_10177</name>
</gene>
<dbReference type="AlphaFoldDB" id="X0S142"/>
<comment type="pathway">
    <text evidence="2">Bacterial outer membrane biogenesis; LPS core biosynthesis.</text>
</comment>
<dbReference type="Pfam" id="PF01075">
    <property type="entry name" value="Glyco_transf_9"/>
    <property type="match status" value="1"/>
</dbReference>
<dbReference type="Gene3D" id="3.40.50.2000">
    <property type="entry name" value="Glycogen Phosphorylase B"/>
    <property type="match status" value="1"/>
</dbReference>
<sequence length="152" mass="17501">MKILVVKTSSLGDVIHALPALTDAAHAIPNISFDWVVEKSFSEIPSWHLQVNKVIPVSWRKWRKNMRESWKSGEIQHFYHDLRDSHYDKIIDAQGLMKSAIMACMAKGIKCGLDYKSAREPLASLFYQHRHKVDYQQHAVTRSRQLFAKALG</sequence>
<dbReference type="EC" id="2.4.99.23" evidence="9"/>
<keyword evidence="4" id="KW-0997">Cell inner membrane</keyword>
<keyword evidence="7" id="KW-0448">Lipopolysaccharide biosynthesis</keyword>
<evidence type="ECO:0000256" key="9">
    <source>
        <dbReference type="ARBA" id="ARBA00044041"/>
    </source>
</evidence>
<evidence type="ECO:0000256" key="1">
    <source>
        <dbReference type="ARBA" id="ARBA00004515"/>
    </source>
</evidence>
<dbReference type="EMBL" id="BARS01005199">
    <property type="protein sequence ID" value="GAF69677.1"/>
    <property type="molecule type" value="Genomic_DNA"/>
</dbReference>
<keyword evidence="8" id="KW-0472">Membrane</keyword>
<comment type="subcellular location">
    <subcellularLocation>
        <location evidence="1">Cell inner membrane</location>
        <topology evidence="1">Peripheral membrane protein</topology>
        <orientation evidence="1">Cytoplasmic side</orientation>
    </subcellularLocation>
</comment>
<proteinExistence type="predicted"/>
<evidence type="ECO:0000256" key="7">
    <source>
        <dbReference type="ARBA" id="ARBA00022985"/>
    </source>
</evidence>
<dbReference type="InterPro" id="IPR051199">
    <property type="entry name" value="LPS_LOS_Heptosyltrfase"/>
</dbReference>
<evidence type="ECO:0000256" key="2">
    <source>
        <dbReference type="ARBA" id="ARBA00004713"/>
    </source>
</evidence>
<dbReference type="SUPFAM" id="SSF53756">
    <property type="entry name" value="UDP-Glycosyltransferase/glycogen phosphorylase"/>
    <property type="match status" value="1"/>
</dbReference>
<evidence type="ECO:0000256" key="11">
    <source>
        <dbReference type="ARBA" id="ARBA00044330"/>
    </source>
</evidence>